<evidence type="ECO:0000259" key="12">
    <source>
        <dbReference type="PROSITE" id="PS50240"/>
    </source>
</evidence>
<dbReference type="Pfam" id="PF00089">
    <property type="entry name" value="Trypsin"/>
    <property type="match status" value="3"/>
</dbReference>
<keyword evidence="2 10" id="KW-0645">Protease</keyword>
<dbReference type="SUPFAM" id="SSF50494">
    <property type="entry name" value="Trypsin-like serine proteases"/>
    <property type="match status" value="3"/>
</dbReference>
<reference evidence="13 14" key="1">
    <citation type="submission" date="2018-03" db="EMBL/GenBank/DDBJ databases">
        <title>Draft genome sequence of Rohu Carp (Labeo rohita).</title>
        <authorList>
            <person name="Das P."/>
            <person name="Kushwaha B."/>
            <person name="Joshi C.G."/>
            <person name="Kumar D."/>
            <person name="Nagpure N.S."/>
            <person name="Sahoo L."/>
            <person name="Das S.P."/>
            <person name="Bit A."/>
            <person name="Patnaik S."/>
            <person name="Meher P.K."/>
            <person name="Jayasankar P."/>
            <person name="Koringa P.G."/>
            <person name="Patel N.V."/>
            <person name="Hinsu A.T."/>
            <person name="Kumar R."/>
            <person name="Pandey M."/>
            <person name="Agarwal S."/>
            <person name="Srivastava S."/>
            <person name="Singh M."/>
            <person name="Iquebal M.A."/>
            <person name="Jaiswal S."/>
            <person name="Angadi U.B."/>
            <person name="Kumar N."/>
            <person name="Raza M."/>
            <person name="Shah T.M."/>
            <person name="Rai A."/>
            <person name="Jena J.K."/>
        </authorList>
    </citation>
    <scope>NUCLEOTIDE SEQUENCE [LARGE SCALE GENOMIC DNA]</scope>
    <source>
        <strain evidence="13">DASCIFA01</strain>
        <tissue evidence="13">Testis</tissue>
    </source>
</reference>
<organism evidence="13 14">
    <name type="scientific">Labeo rohita</name>
    <name type="common">Indian major carp</name>
    <name type="synonym">Cyprinus rohita</name>
    <dbReference type="NCBI Taxonomy" id="84645"/>
    <lineage>
        <taxon>Eukaryota</taxon>
        <taxon>Metazoa</taxon>
        <taxon>Chordata</taxon>
        <taxon>Craniata</taxon>
        <taxon>Vertebrata</taxon>
        <taxon>Euteleostomi</taxon>
        <taxon>Actinopterygii</taxon>
        <taxon>Neopterygii</taxon>
        <taxon>Teleostei</taxon>
        <taxon>Ostariophysi</taxon>
        <taxon>Cypriniformes</taxon>
        <taxon>Cyprinidae</taxon>
        <taxon>Labeoninae</taxon>
        <taxon>Labeonini</taxon>
        <taxon>Labeo</taxon>
    </lineage>
</organism>
<keyword evidence="5 10" id="KW-0720">Serine protease</keyword>
<dbReference type="GO" id="GO:0006508">
    <property type="term" value="P:proteolysis"/>
    <property type="evidence" value="ECO:0007669"/>
    <property type="project" value="UniProtKB-KW"/>
</dbReference>
<evidence type="ECO:0000313" key="13">
    <source>
        <dbReference type="EMBL" id="RXN35056.1"/>
    </source>
</evidence>
<dbReference type="InterPro" id="IPR001314">
    <property type="entry name" value="Peptidase_S1A"/>
</dbReference>
<dbReference type="InterPro" id="IPR033116">
    <property type="entry name" value="TRYPSIN_SER"/>
</dbReference>
<dbReference type="GO" id="GO:0004252">
    <property type="term" value="F:serine-type endopeptidase activity"/>
    <property type="evidence" value="ECO:0007669"/>
    <property type="project" value="UniProtKB-EC"/>
</dbReference>
<dbReference type="FunFam" id="2.40.10.10:FF:000005">
    <property type="entry name" value="Serine protease 37"/>
    <property type="match status" value="2"/>
</dbReference>
<keyword evidence="7" id="KW-1015">Disulfide bond</keyword>
<evidence type="ECO:0000256" key="5">
    <source>
        <dbReference type="ARBA" id="ARBA00022825"/>
    </source>
</evidence>
<dbReference type="InterPro" id="IPR018114">
    <property type="entry name" value="TRYPSIN_HIS"/>
</dbReference>
<dbReference type="CDD" id="cd00190">
    <property type="entry name" value="Tryp_SPc"/>
    <property type="match status" value="3"/>
</dbReference>
<keyword evidence="6" id="KW-0865">Zymogen</keyword>
<feature type="signal peptide" evidence="11">
    <location>
        <begin position="1"/>
        <end position="18"/>
    </location>
</feature>
<proteinExistence type="predicted"/>
<comment type="subcellular location">
    <subcellularLocation>
        <location evidence="1">Secreted</location>
        <location evidence="1">Extracellular space</location>
    </subcellularLocation>
</comment>
<dbReference type="PRINTS" id="PR00722">
    <property type="entry name" value="CHYMOTRYPSIN"/>
</dbReference>
<evidence type="ECO:0000256" key="7">
    <source>
        <dbReference type="ARBA" id="ARBA00023157"/>
    </source>
</evidence>
<dbReference type="InterPro" id="IPR001254">
    <property type="entry name" value="Trypsin_dom"/>
</dbReference>
<accession>A0A498NTR6</accession>
<name>A0A498NTR6_LABRO</name>
<feature type="domain" description="Peptidase S1" evidence="12">
    <location>
        <begin position="19"/>
        <end position="244"/>
    </location>
</feature>
<dbReference type="EMBL" id="QBIY01011145">
    <property type="protein sequence ID" value="RXN35056.1"/>
    <property type="molecule type" value="Genomic_DNA"/>
</dbReference>
<dbReference type="InterPro" id="IPR009003">
    <property type="entry name" value="Peptidase_S1_PA"/>
</dbReference>
<dbReference type="FunFam" id="2.40.10.10:FF:000120">
    <property type="entry name" value="Putative serine protease"/>
    <property type="match status" value="1"/>
</dbReference>
<feature type="domain" description="Peptidase S1" evidence="12">
    <location>
        <begin position="380"/>
        <end position="589"/>
    </location>
</feature>
<evidence type="ECO:0000256" key="4">
    <source>
        <dbReference type="ARBA" id="ARBA00022801"/>
    </source>
</evidence>
<dbReference type="PROSITE" id="PS00134">
    <property type="entry name" value="TRYPSIN_HIS"/>
    <property type="match status" value="1"/>
</dbReference>
<dbReference type="PROSITE" id="PS00135">
    <property type="entry name" value="TRYPSIN_SER"/>
    <property type="match status" value="1"/>
</dbReference>
<dbReference type="STRING" id="84645.A0A498NTR6"/>
<dbReference type="PANTHER" id="PTHR24271:SF87">
    <property type="entry name" value="ARGININE ESTERASE-LIKE-RELATED"/>
    <property type="match status" value="1"/>
</dbReference>
<dbReference type="AlphaFoldDB" id="A0A498NTR6"/>
<feature type="chain" id="PRO_5019794759" description="trypsin" evidence="11">
    <location>
        <begin position="19"/>
        <end position="589"/>
    </location>
</feature>
<evidence type="ECO:0000256" key="10">
    <source>
        <dbReference type="RuleBase" id="RU363034"/>
    </source>
</evidence>
<dbReference type="InterPro" id="IPR043504">
    <property type="entry name" value="Peptidase_S1_PA_chymotrypsin"/>
</dbReference>
<dbReference type="GO" id="GO:0005576">
    <property type="term" value="C:extracellular region"/>
    <property type="evidence" value="ECO:0007669"/>
    <property type="project" value="UniProtKB-SubCell"/>
</dbReference>
<evidence type="ECO:0000256" key="1">
    <source>
        <dbReference type="ARBA" id="ARBA00004239"/>
    </source>
</evidence>
<evidence type="ECO:0000313" key="14">
    <source>
        <dbReference type="Proteomes" id="UP000290572"/>
    </source>
</evidence>
<feature type="domain" description="Peptidase S1" evidence="12">
    <location>
        <begin position="251"/>
        <end position="373"/>
    </location>
</feature>
<evidence type="ECO:0000256" key="9">
    <source>
        <dbReference type="ARBA" id="ARBA00038868"/>
    </source>
</evidence>
<dbReference type="SMART" id="SM00020">
    <property type="entry name" value="Tryp_SPc"/>
    <property type="match status" value="2"/>
</dbReference>
<keyword evidence="14" id="KW-1185">Reference proteome</keyword>
<dbReference type="Gene3D" id="2.40.10.10">
    <property type="entry name" value="Trypsin-like serine proteases"/>
    <property type="match status" value="4"/>
</dbReference>
<evidence type="ECO:0000256" key="6">
    <source>
        <dbReference type="ARBA" id="ARBA00023145"/>
    </source>
</evidence>
<dbReference type="PANTHER" id="PTHR24271">
    <property type="entry name" value="KALLIKREIN-RELATED"/>
    <property type="match status" value="1"/>
</dbReference>
<dbReference type="PROSITE" id="PS50240">
    <property type="entry name" value="TRYPSIN_DOM"/>
    <property type="match status" value="3"/>
</dbReference>
<dbReference type="Proteomes" id="UP000290572">
    <property type="component" value="Unassembled WGS sequence"/>
</dbReference>
<gene>
    <name evidence="13" type="ORF">ROHU_003883</name>
</gene>
<comment type="catalytic activity">
    <reaction evidence="8">
        <text>Preferential cleavage: Arg-|-Xaa, Lys-|-Xaa.</text>
        <dbReference type="EC" id="3.4.21.4"/>
    </reaction>
</comment>
<dbReference type="EC" id="3.4.21.4" evidence="9"/>
<evidence type="ECO:0000256" key="11">
    <source>
        <dbReference type="SAM" id="SignalP"/>
    </source>
</evidence>
<protein>
    <recommendedName>
        <fullName evidence="9">trypsin</fullName>
        <ecNumber evidence="9">3.4.21.4</ecNumber>
    </recommendedName>
</protein>
<comment type="caution">
    <text evidence="13">The sequence shown here is derived from an EMBL/GenBank/DDBJ whole genome shotgun (WGS) entry which is preliminary data.</text>
</comment>
<evidence type="ECO:0000256" key="8">
    <source>
        <dbReference type="ARBA" id="ARBA00036320"/>
    </source>
</evidence>
<evidence type="ECO:0000256" key="2">
    <source>
        <dbReference type="ARBA" id="ARBA00022670"/>
    </source>
</evidence>
<sequence length="589" mass="65642">MVIFSLLLLASLLPHATCIVNGWEAKPHSRPYMVSVQEKEQHICGGFLISDRFVMTAASCQRRTQAVTVVLGAHNLRNKNENSVRIKVESYHPHPQYTVESYHNDILLLRLEKNARLNNNIKLISIPAKEGDIEADSVCSIAGWGLLETKGKQSNHLMETNVTVMNNKECECKWGEEEFSASLMMCVYGEGGSCDGDSGGPLVCGDTAVGVTSFGDPKICNSPDLPEVYTKISAYLTWIKSITAAHVKVGTVNSREAKPHSRPYMVSIQKNGQHICGGFLISDEFVFTAAHCHNKAQALTVVLGAHNLRNKNESSVRIKVESYYSHPQYTGKSFRNDILLLMLEKNAPVNNNIKPISIPAEECDIEDSVCSIAAHVNVGIVNGKEAKPHSRPYMVSVQSEEQHICSGFLISDRFVMTAAHCRNNSPVLTVVLGAHDLRKKNETLVRIKVDSYHQHPDYTNESFHNDILLLKLEKNAQLNNNIKSISISAEEGDIEADSVCSIAGWRLLETNGKQSNHLMETNVTVMNNMECESKWGKEEFSASLMMEILEALWFVETLQLVSLPLVTLISVIHQTYLKFILRFQHIFHG</sequence>
<keyword evidence="3 11" id="KW-0732">Signal</keyword>
<evidence type="ECO:0000256" key="3">
    <source>
        <dbReference type="ARBA" id="ARBA00022729"/>
    </source>
</evidence>
<keyword evidence="4 10" id="KW-0378">Hydrolase</keyword>